<feature type="transmembrane region" description="Helical" evidence="1">
    <location>
        <begin position="12"/>
        <end position="33"/>
    </location>
</feature>
<evidence type="ECO:0000259" key="3">
    <source>
        <dbReference type="Pfam" id="PF05689"/>
    </source>
</evidence>
<dbReference type="Proteomes" id="UP000240908">
    <property type="component" value="Chromosome"/>
</dbReference>
<sequence length="425" mass="44430">MREAKTGTGRGWLRGTVLAVIMALVAGPTLAVLSDSTDRIQGTPPTGTVTLQALLPDGTTMVADSATLGWALIPNQFSVSPTVNNQTLSDADGDTGLSAIPDLSSATLNWTHNGTPLTPAQLAAPLGNNFAGETLALTVEAPVTFRSVTGLPAMGVPLHISSPYTLQVAVVIPAQLDISLDSPTAYVEGGTIMATVTARDNVGDPLPGTEIRFLSTGGQDRQNGFGPWDGINGPLFLNDTTIASAGTFTTDANGQVVVAVTNPQGLGLRRTLSVQSVSAPSVFGFTDVTFAIITSPDTPQAQMFGHMSETVTANGVTFRRPNLDAELAGDSAGYAENNETWGRYDYASAIGRVCGSEPNLPTRPELEALYAAYPSYEMNTVQGWPLSVVYRSSTIVSGSLHDSVFLNDGSSSPFLFTGSYYVACR</sequence>
<evidence type="ECO:0000313" key="5">
    <source>
        <dbReference type="Proteomes" id="UP000240908"/>
    </source>
</evidence>
<evidence type="ECO:0000256" key="1">
    <source>
        <dbReference type="SAM" id="Phobius"/>
    </source>
</evidence>
<dbReference type="EMBL" id="CP028487">
    <property type="protein sequence ID" value="AVX36370.1"/>
    <property type="molecule type" value="Genomic_DNA"/>
</dbReference>
<organism evidence="4 5">
    <name type="scientific">Yersinia massiliensis</name>
    <dbReference type="NCBI Taxonomy" id="419257"/>
    <lineage>
        <taxon>Bacteria</taxon>
        <taxon>Pseudomonadati</taxon>
        <taxon>Pseudomonadota</taxon>
        <taxon>Gammaproteobacteria</taxon>
        <taxon>Enterobacterales</taxon>
        <taxon>Yersiniaceae</taxon>
        <taxon>Yersinia</taxon>
    </lineage>
</organism>
<dbReference type="Pfam" id="PF05689">
    <property type="entry name" value="InvE_AD"/>
    <property type="match status" value="1"/>
</dbReference>
<accession>A0ABM6UN74</accession>
<dbReference type="Gene3D" id="2.60.40.10">
    <property type="entry name" value="Immunoglobulins"/>
    <property type="match status" value="1"/>
</dbReference>
<dbReference type="InterPro" id="IPR008541">
    <property type="entry name" value="InvE_AD"/>
</dbReference>
<dbReference type="Pfam" id="PF05688">
    <property type="entry name" value="BIg21"/>
    <property type="match status" value="1"/>
</dbReference>
<reference evidence="5" key="1">
    <citation type="journal article" date="2018" name="Genome Announc.">
        <title>First complete genome sequence of Yersinia massiliensis.</title>
        <authorList>
            <person name="Thomas M.C."/>
            <person name="Arling V."/>
            <person name="Goji N."/>
            <person name="Janzen T.W."/>
            <person name="Duceppe M.-O."/>
            <person name="Mathews A."/>
            <person name="Carrillo C."/>
            <person name="Amoako K."/>
        </authorList>
    </citation>
    <scope>NUCLEOTIDE SEQUENCE [LARGE SCALE GENOMIC DNA]</scope>
    <source>
        <strain evidence="5">GTA</strain>
    </source>
</reference>
<keyword evidence="5" id="KW-1185">Reference proteome</keyword>
<dbReference type="InterPro" id="IPR008542">
    <property type="entry name" value="BIg21"/>
</dbReference>
<keyword evidence="1" id="KW-0472">Membrane</keyword>
<feature type="domain" description="InvasinE Adhesion" evidence="3">
    <location>
        <begin position="296"/>
        <end position="424"/>
    </location>
</feature>
<dbReference type="InterPro" id="IPR013783">
    <property type="entry name" value="Ig-like_fold"/>
</dbReference>
<proteinExistence type="predicted"/>
<protein>
    <recommendedName>
        <fullName evidence="6">Invasin</fullName>
    </recommendedName>
</protein>
<dbReference type="RefSeq" id="WP_108087272.1">
    <property type="nucleotide sequence ID" value="NZ_CABHYR010000038.1"/>
</dbReference>
<feature type="domain" description="Bacterial Immunoglobulin-like 21" evidence="2">
    <location>
        <begin position="189"/>
        <end position="292"/>
    </location>
</feature>
<evidence type="ECO:0000259" key="2">
    <source>
        <dbReference type="Pfam" id="PF05688"/>
    </source>
</evidence>
<keyword evidence="1" id="KW-1133">Transmembrane helix</keyword>
<evidence type="ECO:0008006" key="6">
    <source>
        <dbReference type="Google" id="ProtNLM"/>
    </source>
</evidence>
<evidence type="ECO:0000313" key="4">
    <source>
        <dbReference type="EMBL" id="AVX36370.1"/>
    </source>
</evidence>
<name>A0ABM6UN74_9GAMM</name>
<gene>
    <name evidence="4" type="ORF">DA391_01040</name>
</gene>
<keyword evidence="1" id="KW-0812">Transmembrane</keyword>